<dbReference type="RefSeq" id="WP_227177966.1">
    <property type="nucleotide sequence ID" value="NZ_JAJBZT010000001.1"/>
</dbReference>
<gene>
    <name evidence="1" type="ORF">LIN78_02065</name>
</gene>
<keyword evidence="2" id="KW-1185">Reference proteome</keyword>
<proteinExistence type="predicted"/>
<dbReference type="EMBL" id="JAJBZT010000001">
    <property type="protein sequence ID" value="MCB6182340.1"/>
    <property type="molecule type" value="Genomic_DNA"/>
</dbReference>
<sequence length="79" mass="8928">MNENLFTSVEPESWHKLSLTDAITKMRESGISKLVVGYGTESKTFGAFMLVEGEHTERYLKKFEELEAELDDEQPANGS</sequence>
<name>A0ABS8D2C2_9NEIS</name>
<reference evidence="1" key="1">
    <citation type="submission" date="2021-10" db="EMBL/GenBank/DDBJ databases">
        <title>The complete genome sequence of Leeia sp. TBRC 13508.</title>
        <authorList>
            <person name="Charoenyingcharoen P."/>
            <person name="Yukphan P."/>
        </authorList>
    </citation>
    <scope>NUCLEOTIDE SEQUENCE</scope>
    <source>
        <strain evidence="1">TBRC 13508</strain>
    </source>
</reference>
<comment type="caution">
    <text evidence="1">The sequence shown here is derived from an EMBL/GenBank/DDBJ whole genome shotgun (WGS) entry which is preliminary data.</text>
</comment>
<protein>
    <submittedName>
        <fullName evidence="1">Uncharacterized protein</fullName>
    </submittedName>
</protein>
<evidence type="ECO:0000313" key="1">
    <source>
        <dbReference type="EMBL" id="MCB6182340.1"/>
    </source>
</evidence>
<dbReference type="Proteomes" id="UP001165395">
    <property type="component" value="Unassembled WGS sequence"/>
</dbReference>
<organism evidence="1 2">
    <name type="scientific">Leeia speluncae</name>
    <dbReference type="NCBI Taxonomy" id="2884804"/>
    <lineage>
        <taxon>Bacteria</taxon>
        <taxon>Pseudomonadati</taxon>
        <taxon>Pseudomonadota</taxon>
        <taxon>Betaproteobacteria</taxon>
        <taxon>Neisseriales</taxon>
        <taxon>Leeiaceae</taxon>
        <taxon>Leeia</taxon>
    </lineage>
</organism>
<evidence type="ECO:0000313" key="2">
    <source>
        <dbReference type="Proteomes" id="UP001165395"/>
    </source>
</evidence>
<accession>A0ABS8D2C2</accession>